<dbReference type="GeneID" id="96951995"/>
<organism evidence="1 2">
    <name type="scientific">Haloplanus litoreus</name>
    <dbReference type="NCBI Taxonomy" id="767515"/>
    <lineage>
        <taxon>Archaea</taxon>
        <taxon>Methanobacteriati</taxon>
        <taxon>Methanobacteriota</taxon>
        <taxon>Stenosarchaea group</taxon>
        <taxon>Halobacteria</taxon>
        <taxon>Halobacteriales</taxon>
        <taxon>Haloferacaceae</taxon>
        <taxon>Haloplanus</taxon>
    </lineage>
</organism>
<reference evidence="1 2" key="1">
    <citation type="journal article" date="2019" name="Int. J. Syst. Evol. Microbiol.">
        <title>The Global Catalogue of Microorganisms (GCM) 10K type strain sequencing project: providing services to taxonomists for standard genome sequencing and annotation.</title>
        <authorList>
            <consortium name="The Broad Institute Genomics Platform"/>
            <consortium name="The Broad Institute Genome Sequencing Center for Infectious Disease"/>
            <person name="Wu L."/>
            <person name="Ma J."/>
        </authorList>
    </citation>
    <scope>NUCLEOTIDE SEQUENCE [LARGE SCALE GENOMIC DNA]</scope>
    <source>
        <strain evidence="1 2">GX21</strain>
    </source>
</reference>
<dbReference type="AlphaFoldDB" id="A0ABD5ZT66"/>
<gene>
    <name evidence="1" type="ORF">ACFQKE_00050</name>
</gene>
<dbReference type="EMBL" id="JBHTAT010000001">
    <property type="protein sequence ID" value="MFC7253714.1"/>
    <property type="molecule type" value="Genomic_DNA"/>
</dbReference>
<evidence type="ECO:0000313" key="1">
    <source>
        <dbReference type="EMBL" id="MFC7253714.1"/>
    </source>
</evidence>
<evidence type="ECO:0000313" key="2">
    <source>
        <dbReference type="Proteomes" id="UP001596434"/>
    </source>
</evidence>
<dbReference type="Proteomes" id="UP001596434">
    <property type="component" value="Unassembled WGS sequence"/>
</dbReference>
<proteinExistence type="predicted"/>
<keyword evidence="2" id="KW-1185">Reference proteome</keyword>
<accession>A0ABD5ZT66</accession>
<comment type="caution">
    <text evidence="1">The sequence shown here is derived from an EMBL/GenBank/DDBJ whole genome shotgun (WGS) entry which is preliminary data.</text>
</comment>
<sequence length="42" mass="4391">MIGGAELPARHLFALPPDRDDEAVTPALDLGLAEESIVDSTS</sequence>
<protein>
    <submittedName>
        <fullName evidence="1">Uncharacterized protein</fullName>
    </submittedName>
</protein>
<dbReference type="RefSeq" id="WP_379701724.1">
    <property type="nucleotide sequence ID" value="NZ_JBHTAT010000001.1"/>
</dbReference>
<name>A0ABD5ZT66_9EURY</name>